<dbReference type="InterPro" id="IPR016181">
    <property type="entry name" value="Acyl_CoA_acyltransferase"/>
</dbReference>
<evidence type="ECO:0000313" key="3">
    <source>
        <dbReference type="Proteomes" id="UP001085076"/>
    </source>
</evidence>
<organism evidence="2 3">
    <name type="scientific">Dioscorea zingiberensis</name>
    <dbReference type="NCBI Taxonomy" id="325984"/>
    <lineage>
        <taxon>Eukaryota</taxon>
        <taxon>Viridiplantae</taxon>
        <taxon>Streptophyta</taxon>
        <taxon>Embryophyta</taxon>
        <taxon>Tracheophyta</taxon>
        <taxon>Spermatophyta</taxon>
        <taxon>Magnoliopsida</taxon>
        <taxon>Liliopsida</taxon>
        <taxon>Dioscoreales</taxon>
        <taxon>Dioscoreaceae</taxon>
        <taxon>Dioscorea</taxon>
    </lineage>
</organism>
<dbReference type="Proteomes" id="UP001085076">
    <property type="component" value="Miscellaneous, Linkage group lg01"/>
</dbReference>
<feature type="domain" description="N-acetyltransferase" evidence="1">
    <location>
        <begin position="2"/>
        <end position="188"/>
    </location>
</feature>
<keyword evidence="3" id="KW-1185">Reference proteome</keyword>
<name>A0A9D5HVB3_9LILI</name>
<accession>A0A9D5HVB3</accession>
<dbReference type="InterPro" id="IPR052810">
    <property type="entry name" value="Plant_NAT"/>
</dbReference>
<reference evidence="2" key="2">
    <citation type="journal article" date="2022" name="Hortic Res">
        <title>The genome of Dioscorea zingiberensis sheds light on the biosynthesis, origin and evolution of the medicinally important diosgenin saponins.</title>
        <authorList>
            <person name="Li Y."/>
            <person name="Tan C."/>
            <person name="Li Z."/>
            <person name="Guo J."/>
            <person name="Li S."/>
            <person name="Chen X."/>
            <person name="Wang C."/>
            <person name="Dai X."/>
            <person name="Yang H."/>
            <person name="Song W."/>
            <person name="Hou L."/>
            <person name="Xu J."/>
            <person name="Tong Z."/>
            <person name="Xu A."/>
            <person name="Yuan X."/>
            <person name="Wang W."/>
            <person name="Yang Q."/>
            <person name="Chen L."/>
            <person name="Sun Z."/>
            <person name="Wang K."/>
            <person name="Pan B."/>
            <person name="Chen J."/>
            <person name="Bao Y."/>
            <person name="Liu F."/>
            <person name="Qi X."/>
            <person name="Gang D.R."/>
            <person name="Wen J."/>
            <person name="Li J."/>
        </authorList>
    </citation>
    <scope>NUCLEOTIDE SEQUENCE</scope>
    <source>
        <strain evidence="2">Dzin_1.0</strain>
    </source>
</reference>
<dbReference type="SUPFAM" id="SSF55729">
    <property type="entry name" value="Acyl-CoA N-acyltransferases (Nat)"/>
    <property type="match status" value="1"/>
</dbReference>
<gene>
    <name evidence="2" type="ORF">J5N97_007892</name>
</gene>
<evidence type="ECO:0000313" key="2">
    <source>
        <dbReference type="EMBL" id="KAJ0989536.1"/>
    </source>
</evidence>
<sequence length="253" mass="28672">MIRVREYDKERDLWEVEEMERRCEVGQSGGGEAAKKKKKKSMKLFVDLLGDPMSRVRHTPEHVMLVAEYGEKVKEKKEIVGVIRACIKMMTRGRTPVNEHPIYSKVAYILGLRVSPSHRRLGVGTKLVEAVESWCRRNGAEYAYMATERSNAASLNLFVNKLSYVHFRSPAMLVHPVHHHVLPLHNHSLSILHLPPLLAANLYHNIFTSNSEFFPTDILSVLSNPLTLATLIAFPSNVAWEPCSILRGTLPKS</sequence>
<dbReference type="OrthoDB" id="41532at2759"/>
<dbReference type="InterPro" id="IPR000182">
    <property type="entry name" value="GNAT_dom"/>
</dbReference>
<dbReference type="EMBL" id="JAGGNH010000001">
    <property type="protein sequence ID" value="KAJ0989536.1"/>
    <property type="molecule type" value="Genomic_DNA"/>
</dbReference>
<dbReference type="Gene3D" id="3.40.630.30">
    <property type="match status" value="1"/>
</dbReference>
<dbReference type="CDD" id="cd04301">
    <property type="entry name" value="NAT_SF"/>
    <property type="match status" value="1"/>
</dbReference>
<evidence type="ECO:0000259" key="1">
    <source>
        <dbReference type="PROSITE" id="PS51186"/>
    </source>
</evidence>
<dbReference type="PANTHER" id="PTHR47370">
    <property type="entry name" value="ACYL-COA N-ACYLTRANSFERASES (NAT) SUPERFAMILY PROTEIN"/>
    <property type="match status" value="1"/>
</dbReference>
<dbReference type="PROSITE" id="PS51186">
    <property type="entry name" value="GNAT"/>
    <property type="match status" value="1"/>
</dbReference>
<dbReference type="PANTHER" id="PTHR47370:SF6">
    <property type="entry name" value="N-ACETYLTRANSFERASE HLS1-RELATED"/>
    <property type="match status" value="1"/>
</dbReference>
<protein>
    <recommendedName>
        <fullName evidence="1">N-acetyltransferase domain-containing protein</fullName>
    </recommendedName>
</protein>
<comment type="caution">
    <text evidence="2">The sequence shown here is derived from an EMBL/GenBank/DDBJ whole genome shotgun (WGS) entry which is preliminary data.</text>
</comment>
<dbReference type="GO" id="GO:0016747">
    <property type="term" value="F:acyltransferase activity, transferring groups other than amino-acyl groups"/>
    <property type="evidence" value="ECO:0007669"/>
    <property type="project" value="InterPro"/>
</dbReference>
<proteinExistence type="predicted"/>
<dbReference type="Pfam" id="PF00583">
    <property type="entry name" value="Acetyltransf_1"/>
    <property type="match status" value="1"/>
</dbReference>
<dbReference type="AlphaFoldDB" id="A0A9D5HVB3"/>
<reference evidence="2" key="1">
    <citation type="submission" date="2021-03" db="EMBL/GenBank/DDBJ databases">
        <authorList>
            <person name="Li Z."/>
            <person name="Yang C."/>
        </authorList>
    </citation>
    <scope>NUCLEOTIDE SEQUENCE</scope>
    <source>
        <strain evidence="2">Dzin_1.0</strain>
        <tissue evidence="2">Leaf</tissue>
    </source>
</reference>